<proteinExistence type="predicted"/>
<dbReference type="InterPro" id="IPR001374">
    <property type="entry name" value="R3H_dom"/>
</dbReference>
<dbReference type="UniPathway" id="UPA00143"/>
<accession>A0A7R9VTW0</accession>
<dbReference type="InterPro" id="IPR045185">
    <property type="entry name" value="PUB22/23/24-like"/>
</dbReference>
<dbReference type="GO" id="GO:0061630">
    <property type="term" value="F:ubiquitin protein ligase activity"/>
    <property type="evidence" value="ECO:0007669"/>
    <property type="project" value="InterPro"/>
</dbReference>
<dbReference type="PROSITE" id="PS51061">
    <property type="entry name" value="R3H"/>
    <property type="match status" value="1"/>
</dbReference>
<evidence type="ECO:0000259" key="3">
    <source>
        <dbReference type="PROSITE" id="PS51698"/>
    </source>
</evidence>
<dbReference type="SUPFAM" id="SSF57850">
    <property type="entry name" value="RING/U-box"/>
    <property type="match status" value="1"/>
</dbReference>
<dbReference type="InterPro" id="IPR036867">
    <property type="entry name" value="R3H_dom_sf"/>
</dbReference>
<feature type="compositionally biased region" description="Low complexity" evidence="1">
    <location>
        <begin position="378"/>
        <end position="397"/>
    </location>
</feature>
<feature type="domain" description="U-box" evidence="3">
    <location>
        <begin position="884"/>
        <end position="959"/>
    </location>
</feature>
<dbReference type="GO" id="GO:0016567">
    <property type="term" value="P:protein ubiquitination"/>
    <property type="evidence" value="ECO:0007669"/>
    <property type="project" value="UniProtKB-UniPathway"/>
</dbReference>
<dbReference type="Pfam" id="PF04564">
    <property type="entry name" value="U-box"/>
    <property type="match status" value="1"/>
</dbReference>
<dbReference type="PANTHER" id="PTHR22849">
    <property type="entry name" value="WDSAM1 PROTEIN"/>
    <property type="match status" value="1"/>
</dbReference>
<evidence type="ECO:0000256" key="1">
    <source>
        <dbReference type="SAM" id="MobiDB-lite"/>
    </source>
</evidence>
<dbReference type="CDD" id="cd02642">
    <property type="entry name" value="R3H_encore_like"/>
    <property type="match status" value="1"/>
</dbReference>
<feature type="compositionally biased region" description="Polar residues" evidence="1">
    <location>
        <begin position="1025"/>
        <end position="1047"/>
    </location>
</feature>
<feature type="domain" description="R3H" evidence="2">
    <location>
        <begin position="33"/>
        <end position="98"/>
    </location>
</feature>
<sequence length="1069" mass="111964">MGPSPHLHWIVPKPEDAPLDEALLHALRHVRDRAYVLSLEEKVAEFVRTSLPEETLSLPTTITTYQRMLAHKVAQYYQLKTASMEGAQGAQVIAARVESGSIGPRKPIKSLSEVAATFSHQPEHASGERSAETSWHGSESGRYSVSPSNASGQSSLQRQFSGSARSMHPHQHAGGGYDAYNVSAAASPTTGAYGAHMAYAYPPSMTPGYTMAGGNMYIPMPGYGVPVAPGMYPMTAGFSGYAPRMMGMVPQESSTQGMVTMIGQDGMAYAVSQSAMAMTQAMMDPQGAYQQVYDKHVGMGGVAGTGGYSTGAPHGSQGPGGKNQRSGSHSKGPQQGGRGMGSGLATQQMGPRLQGGMGAPGGRGQQAGAAYGGGGASRGQKMAQGQHVQHQQQPHLQQQQQLQLQQIQQHQQQLQHLQQHQQQMYVAQQYSQMADAQSIAASRQQGGMHGGGAHQGMMKTLKGEHTQKHQTAAPPAHPAVGNRDSKNGSEPSMAAAAQQQSSRPMSRVKPVAAGANDSAAQVPTPALPAEPRAARREQSAEPVVRSAGQRLPQQAPVEAQHVPPTQQAVASQQPAAAMPAPEPEATQEEIPEGAAAPGASSNMRVPAQQPLGEQTASCDATEAGVQNESQTRPVEAKMEGLLVSEPGEDLTTGGVVLSPGSNAATPTAPLTHRLHRSSLTHSSSAQHPPMAPQSPTLWIPPHSPHMYGSQPHSPITHAGYPMMQAQHAQYMQNYCMQYPIYGGGYYAGAPESPASRPQQRVSARDRTNSSNGVDARGAHRGQAVSSRPDPQPMHHRLIREQRTASTSGVPLSSRGDSPTGRTQSSSGSAPCEGHPRREGTAVFGTEAAQVAAAAAAAILLKPGIKGMSSPINLNMHCPPGHKRPPPDSVLCPISGKIMKDPVIVLTSGYTYDRSSIESLMTDGKGVDPMTGVEIEADGIRPNMHARTVVQEWLRMNPDSAPPSPMVRVGHASVVSANSVADASGGCGGRSTNSEHGEGTSTVQGPAVGGDVSTPTGPAQVPKRPTTGSPDAENVQQDSGATAETTQMALLDTAKEDSSDDKEQAPQHDT</sequence>
<dbReference type="Pfam" id="PF01424">
    <property type="entry name" value="R3H"/>
    <property type="match status" value="1"/>
</dbReference>
<feature type="compositionally biased region" description="Basic and acidic residues" evidence="1">
    <location>
        <begin position="1052"/>
        <end position="1069"/>
    </location>
</feature>
<dbReference type="Gene3D" id="3.30.40.10">
    <property type="entry name" value="Zinc/RING finger domain, C3HC4 (zinc finger)"/>
    <property type="match status" value="1"/>
</dbReference>
<feature type="region of interest" description="Disordered" evidence="1">
    <location>
        <begin position="676"/>
        <end position="712"/>
    </location>
</feature>
<feature type="compositionally biased region" description="Polar residues" evidence="1">
    <location>
        <begin position="132"/>
        <end position="164"/>
    </location>
</feature>
<feature type="region of interest" description="Disordered" evidence="1">
    <location>
        <begin position="304"/>
        <end position="397"/>
    </location>
</feature>
<evidence type="ECO:0000313" key="4">
    <source>
        <dbReference type="EMBL" id="CAD8305239.1"/>
    </source>
</evidence>
<dbReference type="PANTHER" id="PTHR22849:SF49">
    <property type="entry name" value="U-BOX DOMAIN-CONTAINING PROTEIN"/>
    <property type="match status" value="1"/>
</dbReference>
<dbReference type="PROSITE" id="PS51698">
    <property type="entry name" value="U_BOX"/>
    <property type="match status" value="1"/>
</dbReference>
<feature type="region of interest" description="Disordered" evidence="1">
    <location>
        <begin position="980"/>
        <end position="1069"/>
    </location>
</feature>
<feature type="compositionally biased region" description="Polar residues" evidence="1">
    <location>
        <begin position="803"/>
        <end position="828"/>
    </location>
</feature>
<feature type="compositionally biased region" description="Low complexity" evidence="1">
    <location>
        <begin position="563"/>
        <end position="579"/>
    </location>
</feature>
<feature type="compositionally biased region" description="Low complexity" evidence="1">
    <location>
        <begin position="491"/>
        <end position="507"/>
    </location>
</feature>
<dbReference type="GO" id="GO:0003676">
    <property type="term" value="F:nucleic acid binding"/>
    <property type="evidence" value="ECO:0007669"/>
    <property type="project" value="UniProtKB-UniRule"/>
</dbReference>
<evidence type="ECO:0008006" key="5">
    <source>
        <dbReference type="Google" id="ProtNLM"/>
    </source>
</evidence>
<gene>
    <name evidence="4" type="ORF">CEUR00632_LOCUS17987</name>
</gene>
<feature type="region of interest" description="Disordered" evidence="1">
    <location>
        <begin position="116"/>
        <end position="172"/>
    </location>
</feature>
<dbReference type="Gene3D" id="3.30.1370.50">
    <property type="entry name" value="R3H-like domain"/>
    <property type="match status" value="1"/>
</dbReference>
<feature type="compositionally biased region" description="Polar residues" evidence="1">
    <location>
        <begin position="611"/>
        <end position="632"/>
    </location>
</feature>
<protein>
    <recommendedName>
        <fullName evidence="5">U-box domain-containing protein</fullName>
    </recommendedName>
</protein>
<dbReference type="SMART" id="SM00504">
    <property type="entry name" value="Ubox"/>
    <property type="match status" value="1"/>
</dbReference>
<feature type="compositionally biased region" description="Gly residues" evidence="1">
    <location>
        <begin position="353"/>
        <end position="377"/>
    </location>
</feature>
<feature type="region of interest" description="Disordered" evidence="1">
    <location>
        <begin position="751"/>
        <end position="838"/>
    </location>
</feature>
<dbReference type="InterPro" id="IPR013083">
    <property type="entry name" value="Znf_RING/FYVE/PHD"/>
</dbReference>
<dbReference type="EMBL" id="HBEC01038746">
    <property type="protein sequence ID" value="CAD8305239.1"/>
    <property type="molecule type" value="Transcribed_RNA"/>
</dbReference>
<evidence type="ECO:0000259" key="2">
    <source>
        <dbReference type="PROSITE" id="PS51061"/>
    </source>
</evidence>
<feature type="compositionally biased region" description="Basic and acidic residues" evidence="1">
    <location>
        <begin position="121"/>
        <end position="131"/>
    </location>
</feature>
<dbReference type="AlphaFoldDB" id="A0A7R9VTW0"/>
<name>A0A7R9VTW0_9CHLO</name>
<reference evidence="4" key="1">
    <citation type="submission" date="2021-01" db="EMBL/GenBank/DDBJ databases">
        <authorList>
            <person name="Corre E."/>
            <person name="Pelletier E."/>
            <person name="Niang G."/>
            <person name="Scheremetjew M."/>
            <person name="Finn R."/>
            <person name="Kale V."/>
            <person name="Holt S."/>
            <person name="Cochrane G."/>
            <person name="Meng A."/>
            <person name="Brown T."/>
            <person name="Cohen L."/>
        </authorList>
    </citation>
    <scope>NUCLEOTIDE SEQUENCE</scope>
    <source>
        <strain evidence="4">CCMP219</strain>
    </source>
</reference>
<organism evidence="4">
    <name type="scientific">Chlamydomonas euryale</name>
    <dbReference type="NCBI Taxonomy" id="1486919"/>
    <lineage>
        <taxon>Eukaryota</taxon>
        <taxon>Viridiplantae</taxon>
        <taxon>Chlorophyta</taxon>
        <taxon>core chlorophytes</taxon>
        <taxon>Chlorophyceae</taxon>
        <taxon>CS clade</taxon>
        <taxon>Chlamydomonadales</taxon>
        <taxon>Chlamydomonadaceae</taxon>
        <taxon>Chlamydomonas</taxon>
    </lineage>
</organism>
<feature type="region of interest" description="Disordered" evidence="1">
    <location>
        <begin position="437"/>
        <end position="633"/>
    </location>
</feature>
<dbReference type="SUPFAM" id="SSF82708">
    <property type="entry name" value="R3H domain"/>
    <property type="match status" value="1"/>
</dbReference>
<dbReference type="InterPro" id="IPR003613">
    <property type="entry name" value="Ubox_domain"/>
</dbReference>